<dbReference type="PROSITE" id="PS51257">
    <property type="entry name" value="PROKAR_LIPOPROTEIN"/>
    <property type="match status" value="1"/>
</dbReference>
<protein>
    <recommendedName>
        <fullName evidence="3">Lipoprotein</fullName>
    </recommendedName>
</protein>
<reference evidence="1 2" key="1">
    <citation type="submission" date="2014-07" db="EMBL/GenBank/DDBJ databases">
        <title>Draft Genome Sequence of Gephyronic Acid Producer, Cystobacter violaceus Strain Cb vi76.</title>
        <authorList>
            <person name="Stevens D.C."/>
            <person name="Young J."/>
            <person name="Carmichael R."/>
            <person name="Tan J."/>
            <person name="Taylor R.E."/>
        </authorList>
    </citation>
    <scope>NUCLEOTIDE SEQUENCE [LARGE SCALE GENOMIC DNA]</scope>
    <source>
        <strain evidence="1 2">Cb vi76</strain>
    </source>
</reference>
<gene>
    <name evidence="1" type="ORF">Q664_17595</name>
</gene>
<dbReference type="AlphaFoldDB" id="A0A084SUI5"/>
<dbReference type="EMBL" id="JPMI01000109">
    <property type="protein sequence ID" value="KFA92120.1"/>
    <property type="molecule type" value="Genomic_DNA"/>
</dbReference>
<organism evidence="1 2">
    <name type="scientific">Archangium violaceum Cb vi76</name>
    <dbReference type="NCBI Taxonomy" id="1406225"/>
    <lineage>
        <taxon>Bacteria</taxon>
        <taxon>Pseudomonadati</taxon>
        <taxon>Myxococcota</taxon>
        <taxon>Myxococcia</taxon>
        <taxon>Myxococcales</taxon>
        <taxon>Cystobacterineae</taxon>
        <taxon>Archangiaceae</taxon>
        <taxon>Archangium</taxon>
    </lineage>
</organism>
<dbReference type="Proteomes" id="UP000028547">
    <property type="component" value="Unassembled WGS sequence"/>
</dbReference>
<evidence type="ECO:0000313" key="2">
    <source>
        <dbReference type="Proteomes" id="UP000028547"/>
    </source>
</evidence>
<sequence length="399" mass="42974">MMRRIAIASVLAVTGCAGMQEAQKKPQGPTTTEERMRITNQPPFDVAVCQPKALTLPQPPNEGVLVGALLLTRPEVMECLVDPKSRGEAETTRVVVKTTINEQGGTHAITGENLTPEGTACIQKVVDTRVPLTALPAGAQPVTSESTFVHEVGGSASVKFGINPGSDFSGTVRLAQDSWCECYAPFGTKIPPQLKATVDLKKGTPTPAEIVFDPVGTPEGDQLTACLQAKMMALPANIEVTELKFPYRFTHFHSQAAEMSADMSPELRFYQLDLLRNQRAANTAMAFGARATAAEIYEAVIARFQKTPQRKQYDLLPELTSKCNALVEASKASVDALSAQLQAEQQSLANVQELKAKDAAWGELEGKLQESVTATEQDVTSAQERLKADQGACPKVSYK</sequence>
<accession>A0A084SUI5</accession>
<comment type="caution">
    <text evidence="1">The sequence shown here is derived from an EMBL/GenBank/DDBJ whole genome shotgun (WGS) entry which is preliminary data.</text>
</comment>
<evidence type="ECO:0000313" key="1">
    <source>
        <dbReference type="EMBL" id="KFA92120.1"/>
    </source>
</evidence>
<name>A0A084SUI5_9BACT</name>
<dbReference type="RefSeq" id="WP_043396061.1">
    <property type="nucleotide sequence ID" value="NZ_JPMI01000109.1"/>
</dbReference>
<evidence type="ECO:0008006" key="3">
    <source>
        <dbReference type="Google" id="ProtNLM"/>
    </source>
</evidence>
<proteinExistence type="predicted"/>